<feature type="region of interest" description="Disordered" evidence="3">
    <location>
        <begin position="1"/>
        <end position="58"/>
    </location>
</feature>
<dbReference type="InterPro" id="IPR009072">
    <property type="entry name" value="Histone-fold"/>
</dbReference>
<dbReference type="EMBL" id="CABFWN010000006">
    <property type="protein sequence ID" value="VUG20235.1"/>
    <property type="molecule type" value="Genomic_DNA"/>
</dbReference>
<feature type="compositionally biased region" description="Polar residues" evidence="3">
    <location>
        <begin position="233"/>
        <end position="250"/>
    </location>
</feature>
<dbReference type="SUPFAM" id="SSF47113">
    <property type="entry name" value="Histone-fold"/>
    <property type="match status" value="1"/>
</dbReference>
<dbReference type="Proteomes" id="UP000478008">
    <property type="component" value="Unassembled WGS sequence"/>
</dbReference>
<dbReference type="GO" id="GO:0008623">
    <property type="term" value="C:CHRAC"/>
    <property type="evidence" value="ECO:0007669"/>
    <property type="project" value="TreeGrafter"/>
</dbReference>
<feature type="region of interest" description="Disordered" evidence="3">
    <location>
        <begin position="209"/>
        <end position="274"/>
    </location>
</feature>
<evidence type="ECO:0000259" key="4">
    <source>
        <dbReference type="Pfam" id="PF00808"/>
    </source>
</evidence>
<keyword evidence="6" id="KW-1185">Reference proteome</keyword>
<dbReference type="PANTHER" id="PTHR10252">
    <property type="entry name" value="HISTONE-LIKE TRANSCRIPTION FACTOR CCAAT-RELATED"/>
    <property type="match status" value="1"/>
</dbReference>
<dbReference type="Gene3D" id="1.10.20.10">
    <property type="entry name" value="Histone, subunit A"/>
    <property type="match status" value="1"/>
</dbReference>
<evidence type="ECO:0000256" key="2">
    <source>
        <dbReference type="ARBA" id="ARBA00023242"/>
    </source>
</evidence>
<dbReference type="PANTHER" id="PTHR10252:SF151">
    <property type="entry name" value="DNA POLYMERASE EPSILON NONCATALYTIC SUBUNIT"/>
    <property type="match status" value="1"/>
</dbReference>
<feature type="region of interest" description="Disordered" evidence="3">
    <location>
        <begin position="166"/>
        <end position="185"/>
    </location>
</feature>
<feature type="compositionally biased region" description="Basic and acidic residues" evidence="3">
    <location>
        <begin position="222"/>
        <end position="232"/>
    </location>
</feature>
<keyword evidence="2" id="KW-0539">Nucleus</keyword>
<gene>
    <name evidence="5" type="ORF">DEBR0S6_10990G</name>
</gene>
<dbReference type="Pfam" id="PF00808">
    <property type="entry name" value="CBFD_NFYB_HMF"/>
    <property type="match status" value="1"/>
</dbReference>
<name>A0A7D9D0B0_DEKBR</name>
<feature type="domain" description="Transcription factor CBF/NF-Y/archaeal histone" evidence="4">
    <location>
        <begin position="61"/>
        <end position="121"/>
    </location>
</feature>
<dbReference type="AlphaFoldDB" id="A0A7D9D0B0"/>
<feature type="compositionally biased region" description="Polar residues" evidence="3">
    <location>
        <begin position="166"/>
        <end position="182"/>
    </location>
</feature>
<organism evidence="5 6">
    <name type="scientific">Dekkera bruxellensis</name>
    <name type="common">Brettanomyces custersii</name>
    <dbReference type="NCBI Taxonomy" id="5007"/>
    <lineage>
        <taxon>Eukaryota</taxon>
        <taxon>Fungi</taxon>
        <taxon>Dikarya</taxon>
        <taxon>Ascomycota</taxon>
        <taxon>Saccharomycotina</taxon>
        <taxon>Pichiomycetes</taxon>
        <taxon>Pichiales</taxon>
        <taxon>Pichiaceae</taxon>
        <taxon>Brettanomyces</taxon>
    </lineage>
</organism>
<dbReference type="InterPro" id="IPR003958">
    <property type="entry name" value="CBFA_NFYB_domain"/>
</dbReference>
<evidence type="ECO:0000256" key="1">
    <source>
        <dbReference type="ARBA" id="ARBA00004123"/>
    </source>
</evidence>
<comment type="subcellular location">
    <subcellularLocation>
        <location evidence="1">Nucleus</location>
    </subcellularLocation>
</comment>
<reference evidence="5 6" key="1">
    <citation type="submission" date="2019-07" db="EMBL/GenBank/DDBJ databases">
        <authorList>
            <person name="Friedrich A."/>
            <person name="Schacherer J."/>
        </authorList>
    </citation>
    <scope>NUCLEOTIDE SEQUENCE [LARGE SCALE GENOMIC DNA]</scope>
</reference>
<sequence>MKNLQLLEETTQNPQAAKKALEAKPNGLLQETEAASQTTSDDDGHNNQNGEDEDDLEGMLTLPMSRIKKIVKLDPEHISSTESANYLLGVAAELFVKSFTSQAASIARSKKRKKIQYADFHDVVSSAESMLFLKDLVPKTVPLKELLSEKKVKLRPDQQALLERVSSAQPQVNPKVQQTQRSLPPIQPQIASVPEIQVRQAAVLPPLVETGSGEKYPPILPKDQHPDSHSDSQENINASQADISDGTAKSTFRRSKISDILDRENNEDVEMKDA</sequence>
<dbReference type="CDD" id="cd22929">
    <property type="entry name" value="HFD_POLE4-like"/>
    <property type="match status" value="1"/>
</dbReference>
<dbReference type="GO" id="GO:0046982">
    <property type="term" value="F:protein heterodimerization activity"/>
    <property type="evidence" value="ECO:0007669"/>
    <property type="project" value="InterPro"/>
</dbReference>
<dbReference type="GO" id="GO:0006261">
    <property type="term" value="P:DNA-templated DNA replication"/>
    <property type="evidence" value="ECO:0007669"/>
    <property type="project" value="TreeGrafter"/>
</dbReference>
<evidence type="ECO:0000256" key="3">
    <source>
        <dbReference type="SAM" id="MobiDB-lite"/>
    </source>
</evidence>
<feature type="compositionally biased region" description="Basic and acidic residues" evidence="3">
    <location>
        <begin position="256"/>
        <end position="274"/>
    </location>
</feature>
<accession>A0A7D9D0B0</accession>
<evidence type="ECO:0000313" key="6">
    <source>
        <dbReference type="Proteomes" id="UP000478008"/>
    </source>
</evidence>
<evidence type="ECO:0000313" key="5">
    <source>
        <dbReference type="EMBL" id="VUG20235.1"/>
    </source>
</evidence>
<dbReference type="InterPro" id="IPR050568">
    <property type="entry name" value="Transcr_DNA_Rep_Reg"/>
</dbReference>
<protein>
    <submittedName>
        <fullName evidence="5">DEBR0S6_10990g1_1</fullName>
    </submittedName>
</protein>
<proteinExistence type="predicted"/>